<protein>
    <submittedName>
        <fullName evidence="1">Uncharacterized protein</fullName>
    </submittedName>
</protein>
<proteinExistence type="predicted"/>
<accession>A0A9R1XLT7</accession>
<organism evidence="1 2">
    <name type="scientific">Lactuca sativa</name>
    <name type="common">Garden lettuce</name>
    <dbReference type="NCBI Taxonomy" id="4236"/>
    <lineage>
        <taxon>Eukaryota</taxon>
        <taxon>Viridiplantae</taxon>
        <taxon>Streptophyta</taxon>
        <taxon>Embryophyta</taxon>
        <taxon>Tracheophyta</taxon>
        <taxon>Spermatophyta</taxon>
        <taxon>Magnoliopsida</taxon>
        <taxon>eudicotyledons</taxon>
        <taxon>Gunneridae</taxon>
        <taxon>Pentapetalae</taxon>
        <taxon>asterids</taxon>
        <taxon>campanulids</taxon>
        <taxon>Asterales</taxon>
        <taxon>Asteraceae</taxon>
        <taxon>Cichorioideae</taxon>
        <taxon>Cichorieae</taxon>
        <taxon>Lactucinae</taxon>
        <taxon>Lactuca</taxon>
    </lineage>
</organism>
<keyword evidence="2" id="KW-1185">Reference proteome</keyword>
<dbReference type="EMBL" id="NBSK02000003">
    <property type="protein sequence ID" value="KAJ0217896.1"/>
    <property type="molecule type" value="Genomic_DNA"/>
</dbReference>
<sequence>MVDTIIKDYFPRLTQSQRVLFEAFPFGRFSGMHVPHGDPLLVYLMMLHEVRSQQVFEMRRFLFEIHGIQLDFGETEYILICGLRVGPYVDLLHDERGWSNSNLHYILSPNYLSLLDEDVVILIQLVFMLKGLHGRDAKMGIPVAVYKIVDDIDDWNRYYI</sequence>
<name>A0A9R1XLT7_LACSA</name>
<dbReference type="AlphaFoldDB" id="A0A9R1XLT7"/>
<dbReference type="Proteomes" id="UP000235145">
    <property type="component" value="Unassembled WGS sequence"/>
</dbReference>
<evidence type="ECO:0000313" key="1">
    <source>
        <dbReference type="EMBL" id="KAJ0217896.1"/>
    </source>
</evidence>
<evidence type="ECO:0000313" key="2">
    <source>
        <dbReference type="Proteomes" id="UP000235145"/>
    </source>
</evidence>
<comment type="caution">
    <text evidence="1">The sequence shown here is derived from an EMBL/GenBank/DDBJ whole genome shotgun (WGS) entry which is preliminary data.</text>
</comment>
<reference evidence="1 2" key="1">
    <citation type="journal article" date="2017" name="Nat. Commun.">
        <title>Genome assembly with in vitro proximity ligation data and whole-genome triplication in lettuce.</title>
        <authorList>
            <person name="Reyes-Chin-Wo S."/>
            <person name="Wang Z."/>
            <person name="Yang X."/>
            <person name="Kozik A."/>
            <person name="Arikit S."/>
            <person name="Song C."/>
            <person name="Xia L."/>
            <person name="Froenicke L."/>
            <person name="Lavelle D.O."/>
            <person name="Truco M.J."/>
            <person name="Xia R."/>
            <person name="Zhu S."/>
            <person name="Xu C."/>
            <person name="Xu H."/>
            <person name="Xu X."/>
            <person name="Cox K."/>
            <person name="Korf I."/>
            <person name="Meyers B.C."/>
            <person name="Michelmore R.W."/>
        </authorList>
    </citation>
    <scope>NUCLEOTIDE SEQUENCE [LARGE SCALE GENOMIC DNA]</scope>
    <source>
        <strain evidence="2">cv. Salinas</strain>
        <tissue evidence="1">Seedlings</tissue>
    </source>
</reference>
<gene>
    <name evidence="1" type="ORF">LSAT_V11C300137520</name>
</gene>